<proteinExistence type="inferred from homology"/>
<dbReference type="GO" id="GO:0016020">
    <property type="term" value="C:membrane"/>
    <property type="evidence" value="ECO:0007669"/>
    <property type="project" value="TreeGrafter"/>
</dbReference>
<dbReference type="InterPro" id="IPR020904">
    <property type="entry name" value="Sc_DH/Rdtase_CS"/>
</dbReference>
<feature type="domain" description="Ketoreductase" evidence="4">
    <location>
        <begin position="6"/>
        <end position="191"/>
    </location>
</feature>
<dbReference type="EMBL" id="CP013099">
    <property type="protein sequence ID" value="ALP52474.1"/>
    <property type="molecule type" value="Genomic_DNA"/>
</dbReference>
<keyword evidence="2" id="KW-0560">Oxidoreductase</keyword>
<dbReference type="Gene3D" id="3.40.50.720">
    <property type="entry name" value="NAD(P)-binding Rossmann-like Domain"/>
    <property type="match status" value="1"/>
</dbReference>
<comment type="similarity">
    <text evidence="1 3">Belongs to the short-chain dehydrogenases/reductases (SDR) family.</text>
</comment>
<protein>
    <submittedName>
        <fullName evidence="5">Short-chain dehydrogenase</fullName>
    </submittedName>
</protein>
<dbReference type="InterPro" id="IPR036291">
    <property type="entry name" value="NAD(P)-bd_dom_sf"/>
</dbReference>
<dbReference type="PANTHER" id="PTHR44196">
    <property type="entry name" value="DEHYDROGENASE/REDUCTASE SDR FAMILY MEMBER 7B"/>
    <property type="match status" value="1"/>
</dbReference>
<evidence type="ECO:0000256" key="3">
    <source>
        <dbReference type="RuleBase" id="RU000363"/>
    </source>
</evidence>
<dbReference type="KEGG" id="tee:Tel_04545"/>
<dbReference type="SUPFAM" id="SSF51735">
    <property type="entry name" value="NAD(P)-binding Rossmann-fold domains"/>
    <property type="match status" value="1"/>
</dbReference>
<keyword evidence="6" id="KW-1185">Reference proteome</keyword>
<dbReference type="GO" id="GO:0016491">
    <property type="term" value="F:oxidoreductase activity"/>
    <property type="evidence" value="ECO:0007669"/>
    <property type="project" value="UniProtKB-KW"/>
</dbReference>
<dbReference type="PRINTS" id="PR00081">
    <property type="entry name" value="GDHRDH"/>
</dbReference>
<dbReference type="STRING" id="1748243.Tel_04545"/>
<evidence type="ECO:0000313" key="6">
    <source>
        <dbReference type="Proteomes" id="UP000055136"/>
    </source>
</evidence>
<dbReference type="PIRSF" id="PIRSF000126">
    <property type="entry name" value="11-beta-HSD1"/>
    <property type="match status" value="1"/>
</dbReference>
<dbReference type="PROSITE" id="PS00061">
    <property type="entry name" value="ADH_SHORT"/>
    <property type="match status" value="1"/>
</dbReference>
<dbReference type="InterPro" id="IPR002347">
    <property type="entry name" value="SDR_fam"/>
</dbReference>
<evidence type="ECO:0000256" key="2">
    <source>
        <dbReference type="ARBA" id="ARBA00023002"/>
    </source>
</evidence>
<dbReference type="PRINTS" id="PR00080">
    <property type="entry name" value="SDRFAMILY"/>
</dbReference>
<dbReference type="AlphaFoldDB" id="A0A0S2TBG7"/>
<dbReference type="PANTHER" id="PTHR44196:SF1">
    <property type="entry name" value="DEHYDROGENASE_REDUCTASE SDR FAMILY MEMBER 7B"/>
    <property type="match status" value="1"/>
</dbReference>
<dbReference type="InterPro" id="IPR057326">
    <property type="entry name" value="KR_dom"/>
</dbReference>
<gene>
    <name evidence="5" type="ORF">Tel_04545</name>
</gene>
<organism evidence="5 6">
    <name type="scientific">Candidatus Tenderia electrophaga</name>
    <dbReference type="NCBI Taxonomy" id="1748243"/>
    <lineage>
        <taxon>Bacteria</taxon>
        <taxon>Pseudomonadati</taxon>
        <taxon>Pseudomonadota</taxon>
        <taxon>Gammaproteobacteria</taxon>
        <taxon>Candidatus Tenderiales</taxon>
        <taxon>Candidatus Tenderiaceae</taxon>
        <taxon>Candidatus Tenderia</taxon>
    </lineage>
</organism>
<dbReference type="Pfam" id="PF00106">
    <property type="entry name" value="adh_short"/>
    <property type="match status" value="1"/>
</dbReference>
<evidence type="ECO:0000259" key="4">
    <source>
        <dbReference type="SMART" id="SM00822"/>
    </source>
</evidence>
<accession>A0A0S2TBG7</accession>
<dbReference type="Proteomes" id="UP000055136">
    <property type="component" value="Chromosome"/>
</dbReference>
<sequence length="267" mass="28892">MNLKDKRILLTGASGGIGRHLALQLAGHGARVALIGRRLDALQTLAAEIKTDTGQDAYPVAADLGTHEGRKAALDEVRRSLGGVDMLINNAGVVDFHDFSEQDPAMIDRIYQTNLMAPVQLTRALLPELLEQGSGRIVNIGSTFGSIGFAYFAAYSSSKFALRGFSEALRRELDGSGVGVSYFAPRAVKTPANSAAVYQMAEATKMHMDEPQAVARFIVRSITKEKASAYFGWPEKLFVRINALLPGLVDGALRKQNRIMARFAPKS</sequence>
<name>A0A0S2TBG7_9GAMM</name>
<evidence type="ECO:0000256" key="1">
    <source>
        <dbReference type="ARBA" id="ARBA00006484"/>
    </source>
</evidence>
<reference evidence="5" key="1">
    <citation type="submission" date="2015-10" db="EMBL/GenBank/DDBJ databases">
        <title>Description of Candidatus Tenderia electrophaga gen. nov, sp. nov., an Uncultivated Electroautotroph from a Biocathode Enrichment.</title>
        <authorList>
            <person name="Eddie B.J."/>
            <person name="Malanoski A.P."/>
            <person name="Wang Z."/>
            <person name="Hall R.J."/>
            <person name="Oh S.D."/>
            <person name="Heiner C."/>
            <person name="Lin B."/>
            <person name="Strycharz-Glaven S.M."/>
        </authorList>
    </citation>
    <scope>NUCLEOTIDE SEQUENCE [LARGE SCALE GENOMIC DNA]</scope>
    <source>
        <strain evidence="5">NRL1</strain>
    </source>
</reference>
<evidence type="ECO:0000313" key="5">
    <source>
        <dbReference type="EMBL" id="ALP52474.1"/>
    </source>
</evidence>
<dbReference type="SMART" id="SM00822">
    <property type="entry name" value="PKS_KR"/>
    <property type="match status" value="1"/>
</dbReference>
<dbReference type="NCBIfam" id="NF006565">
    <property type="entry name" value="PRK09072.1"/>
    <property type="match status" value="1"/>
</dbReference>